<dbReference type="SUPFAM" id="SSF56801">
    <property type="entry name" value="Acetyl-CoA synthetase-like"/>
    <property type="match status" value="2"/>
</dbReference>
<comment type="caution">
    <text evidence="6">The sequence shown here is derived from an EMBL/GenBank/DDBJ whole genome shotgun (WGS) entry which is preliminary data.</text>
</comment>
<organism evidence="6 7">
    <name type="scientific">Gnomoniopsis smithogilvyi</name>
    <dbReference type="NCBI Taxonomy" id="1191159"/>
    <lineage>
        <taxon>Eukaryota</taxon>
        <taxon>Fungi</taxon>
        <taxon>Dikarya</taxon>
        <taxon>Ascomycota</taxon>
        <taxon>Pezizomycotina</taxon>
        <taxon>Sordariomycetes</taxon>
        <taxon>Sordariomycetidae</taxon>
        <taxon>Diaporthales</taxon>
        <taxon>Gnomoniaceae</taxon>
        <taxon>Gnomoniopsis</taxon>
    </lineage>
</organism>
<dbReference type="InterPro" id="IPR000873">
    <property type="entry name" value="AMP-dep_synth/lig_dom"/>
</dbReference>
<sequence length="3198" mass="349459">MTDLDFINNAATLAQICKICQLQPQDIQDVYQCTPLQWGLMVDSALYVGEVIHDIDPCVDLDRLCGALEEVVARNDVLRTRIVDSDDDGLLQVVVKKGPSVIRSAETDFVRFMEWNNSLVMGFGTPLVRMTIVRDDGGTTRLVTTMHHAIYDFHVAEFLMADTWSIYQGSQPPAYMPFKDFAGYSNSMDVKEAAAFWKNRFRGGAAIFPPIPHGHRALASETITQEISFLDANKEAKARPSMALMPAYMEAAWAMTASDYTSTDSIAYGFSVSGRIPGVNGAAETTFGPTVTTIPVQVDLGRNMTIKQLVMGRAASRREMTTSRYLQYGLKRIAHINGDTQQAARFQSVLNILHRPPTEGLVTSGLYLNLEYTREPPRPYGLLLICAPSDKNVLIKALFDPVVFAREQVQRVLRQLEHRLKQLVTFPPTTPLKRLPCLNFGDTLELMDWNDRGFPKSAPGDACLHSRIAARAAEQPDALAVTSWDGEATYAELMTMVGNLAHEIVVARNGSINADEPICVRLGRSLSLTVAIMAVMTAGGAVVPIDPNLPEARQEVFVRRCGAQLILTSPDSPPPTYGSSFLTHAVVLNRTSDATTLRAAELSANFSSSRAAYILFTSGSTGQPKGVVLEHRSLASSFTAWAETFNWTTETRILHNSAPAWDVCALENIGSLLAGACICIPSDQDRESGLGEYIRTAGVEFTMLTPTAQRNLTPEDVVPTLKTLVSCGEPITREIFEKWSDKLCLFNAWGPCECSVVASAGRLTPDARYPNTIGTAVGSALWVVDPEDVNRLLPIGAVGEILVEGPSVGREYLLAPEVTKASFIQRPSFAPRRQSGLESPRLYRTGDLGRYLADGSLECLGRRDTQVKVRGQRFELGEVESVLARHPAVSQIAAFVYHTDTGPAPKELISILTLSSHDGHDDNATSIKPDLARIPVDEESRQQLEVIRNFAENHLATFMVPTLWIIVEKLPQTPSKKVDRPKITAWLDTVDMSAVRGETAPIAQKATSSQAPTGPGPTLTAPTTPAEEALQSAWSLVLRIPLENIGRESSFMRMGGDSITAMQVATRCRKQGFQIAVVDLLQKLTLADSARQVKIAEKKRSRITSKMNAADESHHRPLSAIQSFFVEHGGPAARNHFNQAIILDLDPSVAAAAAAAATPENIKKALGKLVAHHAMLRCRFSHAKNASGHATLTQWIAPQQQHLQVEGDSTWGFRVHENVDFQVDVRDIESKSQASIDIIQGPVFAADVMVSPQGQTSVLLVAHHLVIDQVSWRILIEDLETALQDYTGACVLPSSVSYPIWAQSQRDMLKNTRASPLSSSLWPKADRHFWKMDDRKLKTRDSVRIQHSLDQDQTAQIIGPSCNLPFNTTPVVLLLAAVTLSFRRVFPDRGMPALYCEGHGRDTGTAAQSMDTSRTIGWFTTIFPLDLHDDLRADAGLSEAVMVVKDGYQGASKSAEEQFVSQALGERTSSFKRNDMELVFNFTGRLQQAARGTALLRLRTDGAPAHLDNVTGEAEQIGLMSLYATIGEDERLTLTLDYDCHMAHQDRIVRWMTEELENCFREMTCSLPGSQCRLTASDLPLLRLGPGGPASLVHLHSQLEGLGIAQDNVESIYPCTATQEGILLAQLKGHDYHDRFVSRLSTSEGQVSAERIADAWKAVCQAHPILRTLFTSGLSDQGAFQQIVLKSFVPSISVEHMPVDSNTISQVIASQEKPPLDDQKAPPHHLAFYRESASVVYAVLDISHAIFDASTYQALWKNIAREYSRAAGSDCDSTNIAPCRPFSDYVVWLQTQQDEARQHWKNYLEGVKPCVFPRSPTAAFDYVDQGPFIPVHQAVRLNQFCQEQGVTVATFLQAAWALVLQQHTGNSTVCFGSLRSDHELLPGADGAAEVLGPLISMLPCKISLEHPETLTALHVLEAAGKDAADALQRSGCYLAELHDDLDLGESRLFDTVMTIQRAWAADLGGEGGNLVVEMTEARDSTEYSIVAGVRYSESEILIQLAYQRAHVSDALLERIAATFARAIEYMLDTPRQPLAQFFEPLSPTLDSLGLLKQWNAECPATAAEASVLSSFRAVAQAQGLAPAVCSWDRDLSYAELDCLSDRLAYKLRVEHGVRSDTTVAFCCAKAASVVVIMLAIWKAGAGFLALDFSHPPDRLEAILREAEAKVVLVNTMDRAEKMTSCFPSGVVDLVDLAALEQAHEAHEPDDAVVQEELSCFTIQPEHAAVVVYTSGSTGRPKGIVLHHGAVVTTATHIPPVMGLTAQSRILQLSNLIFDFGLFDVILSWSCGACICMPSDAEATGDVGGAIRRMGATYVLCTPTYATLFSPEDAPSLRTLVLGGEVIKQENLETWASHARVMNVYGPAETSLISSCADVAVGEGGAPLHNIGRPTGCRFWVVNPKNHDELVPAGTSGELVIEGPNVGRGYINDVQTTANAFIDAPAWTRHPELESLGLGEHRFYKTGDLVTQSAADSFVWDSRKDAQVKIRGQRIETSEIEHHLTQETTGASKWVVEAVTGRDSQETYLAAFWQVSSQGEPEGSQVAAPEPQTAKAARQALGRKVPSYMVPEVFLPIRKFPTHGPMKTDRKALRAIASSLSPVDLASYRLDGRQQGGGDSAAVLTGRALLLQQAWADLLHVPAKSIRPEDNFFVLGGNSIRAMRLVAALRKSGYLLAVVDIFKSPILAEMALQTRLLPGHRNGLAPEPAAVIQPCDVPRLEVLAKTWPWLDPSNIESVAPATDMQAFMLSEGFPDGICVAASISIAPLPGRQDQSLSLVRLRKACEKVISRHGILRTVFVQNEQSLLQVTLRTPPVEQIHEVQADETSGRHRVSVSPDMLDILPHFSLTSDESGSRCLSLHLTIHHAHYDAISLGHLLNDLSNAYSGAEILMRQPSFHEWSCHVANASKAAESQGFWRDLLKGSMSYPLAASSIAGQRRPASAAPQHRLASIEVPLNNLRTPSGTPAVVLNAAWSCVLSQVLGKQDVVFSFLTANRFAGTFDHGSVEEVAGPCINLVPVRALLGDGTKSMATLVRELQEQSNETMPHQHVGFRSIVKNCTQWPTSRFNSALLFQNHEAFGGCIRLGDTDCEVVAAREGEDSADVWITAVPHADRLLSIELRFSQANVPAELCQWTAFYLERLLNTISGSWEKSIQDIHEEVLRVVGPNPSPPIPGESGAVRPRGTDPDDVVDKMLQTKYLQYL</sequence>
<proteinExistence type="predicted"/>
<dbReference type="PROSITE" id="PS50075">
    <property type="entry name" value="CARRIER"/>
    <property type="match status" value="2"/>
</dbReference>
<dbReference type="CDD" id="cd19542">
    <property type="entry name" value="CT_NRPS-like"/>
    <property type="match status" value="1"/>
</dbReference>
<dbReference type="SUPFAM" id="SSF47336">
    <property type="entry name" value="ACP-like"/>
    <property type="match status" value="2"/>
</dbReference>
<dbReference type="InterPro" id="IPR023213">
    <property type="entry name" value="CAT-like_dom_sf"/>
</dbReference>
<dbReference type="Gene3D" id="3.30.559.10">
    <property type="entry name" value="Chloramphenicol acetyltransferase-like domain"/>
    <property type="match status" value="4"/>
</dbReference>
<evidence type="ECO:0000256" key="1">
    <source>
        <dbReference type="ARBA" id="ARBA00022450"/>
    </source>
</evidence>
<feature type="domain" description="Carrier" evidence="5">
    <location>
        <begin position="2617"/>
        <end position="2693"/>
    </location>
</feature>
<reference evidence="6" key="1">
    <citation type="submission" date="2022-10" db="EMBL/GenBank/DDBJ databases">
        <title>Tapping the CABI collections for fungal endophytes: first genome assemblies for Collariella, Neodidymelliopsis, Ascochyta clinopodiicola, Didymella pomorum, Didymosphaeria variabile, Neocosmospora piperis and Neocucurbitaria cava.</title>
        <authorList>
            <person name="Hill R."/>
        </authorList>
    </citation>
    <scope>NUCLEOTIDE SEQUENCE</scope>
    <source>
        <strain evidence="6">IMI 355082</strain>
    </source>
</reference>
<dbReference type="InterPro" id="IPR045851">
    <property type="entry name" value="AMP-bd_C_sf"/>
</dbReference>
<dbReference type="InterPro" id="IPR042099">
    <property type="entry name" value="ANL_N_sf"/>
</dbReference>
<dbReference type="Pfam" id="PF00550">
    <property type="entry name" value="PP-binding"/>
    <property type="match status" value="2"/>
</dbReference>
<dbReference type="OrthoDB" id="416786at2759"/>
<dbReference type="NCBIfam" id="TIGR01733">
    <property type="entry name" value="AA-adenyl-dom"/>
    <property type="match status" value="2"/>
</dbReference>
<feature type="domain" description="Carrier" evidence="5">
    <location>
        <begin position="1021"/>
        <end position="1097"/>
    </location>
</feature>
<dbReference type="InterPro" id="IPR001242">
    <property type="entry name" value="Condensation_dom"/>
</dbReference>
<dbReference type="GO" id="GO:0044550">
    <property type="term" value="P:secondary metabolite biosynthetic process"/>
    <property type="evidence" value="ECO:0007669"/>
    <property type="project" value="TreeGrafter"/>
</dbReference>
<keyword evidence="3" id="KW-0436">Ligase</keyword>
<dbReference type="InterPro" id="IPR010071">
    <property type="entry name" value="AA_adenyl_dom"/>
</dbReference>
<evidence type="ECO:0000256" key="4">
    <source>
        <dbReference type="SAM" id="MobiDB-lite"/>
    </source>
</evidence>
<dbReference type="InterPro" id="IPR009081">
    <property type="entry name" value="PP-bd_ACP"/>
</dbReference>
<dbReference type="InterPro" id="IPR036736">
    <property type="entry name" value="ACP-like_sf"/>
</dbReference>
<keyword evidence="7" id="KW-1185">Reference proteome</keyword>
<dbReference type="PROSITE" id="PS00455">
    <property type="entry name" value="AMP_BINDING"/>
    <property type="match status" value="2"/>
</dbReference>
<dbReference type="Pfam" id="PF00501">
    <property type="entry name" value="AMP-binding"/>
    <property type="match status" value="2"/>
</dbReference>
<evidence type="ECO:0000313" key="6">
    <source>
        <dbReference type="EMBL" id="KAJ4397181.1"/>
    </source>
</evidence>
<dbReference type="EMBL" id="JAPEVB010000001">
    <property type="protein sequence ID" value="KAJ4397181.1"/>
    <property type="molecule type" value="Genomic_DNA"/>
</dbReference>
<dbReference type="InterPro" id="IPR020845">
    <property type="entry name" value="AMP-binding_CS"/>
</dbReference>
<feature type="region of interest" description="Disordered" evidence="4">
    <location>
        <begin position="3161"/>
        <end position="3183"/>
    </location>
</feature>
<feature type="compositionally biased region" description="Low complexity" evidence="4">
    <location>
        <begin position="1011"/>
        <end position="1022"/>
    </location>
</feature>
<evidence type="ECO:0000256" key="3">
    <source>
        <dbReference type="ARBA" id="ARBA00022598"/>
    </source>
</evidence>
<dbReference type="Gene3D" id="3.40.50.12780">
    <property type="entry name" value="N-terminal domain of ligase-like"/>
    <property type="match status" value="2"/>
</dbReference>
<dbReference type="CDD" id="cd05918">
    <property type="entry name" value="A_NRPS_SidN3_like"/>
    <property type="match status" value="2"/>
</dbReference>
<dbReference type="PANTHER" id="PTHR45527">
    <property type="entry name" value="NONRIBOSOMAL PEPTIDE SYNTHETASE"/>
    <property type="match status" value="1"/>
</dbReference>
<keyword evidence="2" id="KW-0597">Phosphoprotein</keyword>
<dbReference type="Gene3D" id="3.30.559.30">
    <property type="entry name" value="Nonribosomal peptide synthetase, condensation domain"/>
    <property type="match status" value="4"/>
</dbReference>
<dbReference type="Gene3D" id="3.30.300.30">
    <property type="match status" value="2"/>
</dbReference>
<name>A0A9W8Z1J9_9PEZI</name>
<dbReference type="FunFam" id="3.30.300.30:FF:000015">
    <property type="entry name" value="Nonribosomal peptide synthase SidD"/>
    <property type="match status" value="2"/>
</dbReference>
<gene>
    <name evidence="6" type="ORF">N0V93_001405</name>
</gene>
<dbReference type="GO" id="GO:0043041">
    <property type="term" value="P:amino acid activation for nonribosomal peptide biosynthetic process"/>
    <property type="evidence" value="ECO:0007669"/>
    <property type="project" value="TreeGrafter"/>
</dbReference>
<dbReference type="Gene3D" id="1.10.1200.10">
    <property type="entry name" value="ACP-like"/>
    <property type="match status" value="2"/>
</dbReference>
<evidence type="ECO:0000256" key="2">
    <source>
        <dbReference type="ARBA" id="ARBA00022553"/>
    </source>
</evidence>
<evidence type="ECO:0000313" key="7">
    <source>
        <dbReference type="Proteomes" id="UP001140453"/>
    </source>
</evidence>
<dbReference type="Proteomes" id="UP001140453">
    <property type="component" value="Unassembled WGS sequence"/>
</dbReference>
<accession>A0A9W8Z1J9</accession>
<protein>
    <recommendedName>
        <fullName evidence="5">Carrier domain-containing protein</fullName>
    </recommendedName>
</protein>
<dbReference type="GO" id="GO:0005737">
    <property type="term" value="C:cytoplasm"/>
    <property type="evidence" value="ECO:0007669"/>
    <property type="project" value="TreeGrafter"/>
</dbReference>
<feature type="region of interest" description="Disordered" evidence="4">
    <location>
        <begin position="1003"/>
        <end position="1022"/>
    </location>
</feature>
<evidence type="ECO:0000259" key="5">
    <source>
        <dbReference type="PROSITE" id="PS50075"/>
    </source>
</evidence>
<dbReference type="PANTHER" id="PTHR45527:SF16">
    <property type="entry name" value="NONRIBOSOMAL PEPTIDE SYNTHASE ATNA-RELATED"/>
    <property type="match status" value="1"/>
</dbReference>
<keyword evidence="1" id="KW-0596">Phosphopantetheine</keyword>
<dbReference type="GO" id="GO:0016874">
    <property type="term" value="F:ligase activity"/>
    <property type="evidence" value="ECO:0007669"/>
    <property type="project" value="UniProtKB-KW"/>
</dbReference>
<dbReference type="CDD" id="cd19545">
    <property type="entry name" value="FUM14_C_NRPS-like"/>
    <property type="match status" value="1"/>
</dbReference>
<dbReference type="SUPFAM" id="SSF52777">
    <property type="entry name" value="CoA-dependent acyltransferases"/>
    <property type="match status" value="8"/>
</dbReference>
<dbReference type="Pfam" id="PF00668">
    <property type="entry name" value="Condensation"/>
    <property type="match status" value="4"/>
</dbReference>
<dbReference type="GO" id="GO:0031177">
    <property type="term" value="F:phosphopantetheine binding"/>
    <property type="evidence" value="ECO:0007669"/>
    <property type="project" value="TreeGrafter"/>
</dbReference>